<dbReference type="EMBL" id="BT015306">
    <property type="protein sequence ID" value="AAT94534.1"/>
    <property type="molecule type" value="mRNA"/>
</dbReference>
<dbReference type="AlphaFoldDB" id="Q6AWE2"/>
<feature type="compositionally biased region" description="Basic and acidic residues" evidence="2">
    <location>
        <begin position="184"/>
        <end position="194"/>
    </location>
</feature>
<dbReference type="OrthoDB" id="7846421at2759"/>
<keyword evidence="1" id="KW-0999">Mitochondrion inner membrane</keyword>
<dbReference type="Bgee" id="FBgn0036345">
    <property type="expression patterns" value="Expressed in early elongation stage spermatid (Drosophila) in testis and 25 other cell types or tissues"/>
</dbReference>
<dbReference type="GO" id="GO:0045259">
    <property type="term" value="C:proton-transporting ATP synthase complex"/>
    <property type="evidence" value="ECO:0007669"/>
    <property type="project" value="UniProtKB-KW"/>
</dbReference>
<evidence type="ECO:0000256" key="2">
    <source>
        <dbReference type="SAM" id="MobiDB-lite"/>
    </source>
</evidence>
<keyword evidence="1" id="KW-0375">Hydrogen ion transport</keyword>
<accession>Q6AWE2</accession>
<dbReference type="VEuPathDB" id="VectorBase:FBgn0036345"/>
<dbReference type="GO" id="GO:0015986">
    <property type="term" value="P:proton motive force-driven ATP synthesis"/>
    <property type="evidence" value="ECO:0007669"/>
    <property type="project" value="UniProtKB-UniRule"/>
</dbReference>
<sequence>FFFCHFSKLSLAKLLSFNSSLIHILTILRQLIKQKFNTTFFRMFSRLALRPLTVATSRSATTHSAQGLSRLPGHGSPGKVRPGFPSDNWVKGPMGVGLLAYICSGDCCAIKHEHSGLSLGIMEDGYYSSGITIGILTTFAVIRLLPAIVKWADSEIIKIESEYEKSRETKIKVLSISPSNGNKDPSKDNADQNV</sequence>
<name>Q6AWE2_DROME</name>
<keyword evidence="1" id="KW-0406">Ion transport</keyword>
<keyword evidence="1" id="KW-0813">Transport</keyword>
<comment type="subcellular location">
    <subcellularLocation>
        <location evidence="1">Mitochondrion</location>
    </subcellularLocation>
    <subcellularLocation>
        <location evidence="1">Mitochondrion inner membrane</location>
    </subcellularLocation>
</comment>
<evidence type="ECO:0000313" key="3">
    <source>
        <dbReference type="EMBL" id="AAT94534.1"/>
    </source>
</evidence>
<dbReference type="GO" id="GO:0015078">
    <property type="term" value="F:proton transmembrane transporter activity"/>
    <property type="evidence" value="ECO:0007669"/>
    <property type="project" value="UniProtKB-UniRule"/>
</dbReference>
<protein>
    <recommendedName>
        <fullName evidence="1">ATP synthase subunit b</fullName>
    </recommendedName>
</protein>
<feature type="region of interest" description="Disordered" evidence="2">
    <location>
        <begin position="174"/>
        <end position="194"/>
    </location>
</feature>
<reference evidence="3" key="1">
    <citation type="submission" date="2004-08" db="EMBL/GenBank/DDBJ databases">
        <authorList>
            <person name="Stapleton M."/>
            <person name="Carlson J."/>
            <person name="Chavez C."/>
            <person name="Frise E."/>
            <person name="George R."/>
            <person name="Pacleb J."/>
            <person name="Park S."/>
            <person name="Wan K."/>
            <person name="Yu C."/>
            <person name="Rubin G.M."/>
            <person name="Celniker S."/>
        </authorList>
    </citation>
    <scope>NUCLEOTIDE SEQUENCE</scope>
</reference>
<organism evidence="3">
    <name type="scientific">Drosophila melanogaster</name>
    <name type="common">Fruit fly</name>
    <dbReference type="NCBI Taxonomy" id="7227"/>
    <lineage>
        <taxon>Eukaryota</taxon>
        <taxon>Metazoa</taxon>
        <taxon>Ecdysozoa</taxon>
        <taxon>Arthropoda</taxon>
        <taxon>Hexapoda</taxon>
        <taxon>Insecta</taxon>
        <taxon>Pterygota</taxon>
        <taxon>Neoptera</taxon>
        <taxon>Endopterygota</taxon>
        <taxon>Diptera</taxon>
        <taxon>Brachycera</taxon>
        <taxon>Muscomorpha</taxon>
        <taxon>Ephydroidea</taxon>
        <taxon>Drosophilidae</taxon>
        <taxon>Drosophila</taxon>
        <taxon>Sophophora</taxon>
    </lineage>
</organism>
<comment type="similarity">
    <text evidence="1">Belongs to the eukaryotic ATPase B chain family.</text>
</comment>
<comment type="function">
    <text evidence="1">Subunit b, of the mitochondrial membrane ATP synthase complex (F(1)F(0) ATP synthase or Complex V) that produces ATP from ADP in the presence of a proton gradient across the membrane which is generated by electron transport complexes of the respiratory chain. ATP synthase complex consist of a soluble F(1) head domain - the catalytic core - and a membrane F(1) domain - the membrane proton channel. These two domains are linked by a central stalk rotating inside the F(1) region and a stationary peripheral stalk. During catalysis, ATP synthesis in the catalytic domain of F(1) is coupled via a rotary mechanism of the central stalk subunits to proton translocation. In vivo, can only synthesize ATP although its ATP hydrolase activity can be activated artificially in vitro. Part of the complex F(0) domain. Part of the complex F(0) domain and the peripheric stalk, which acts as a stator to hold the catalytic alpha(3)beta(3) subcomplex and subunit a/ATP6 static relative to the rotary elements.</text>
</comment>
<dbReference type="ExpressionAtlas" id="Q6AWE2">
    <property type="expression patterns" value="baseline and differential"/>
</dbReference>
<dbReference type="PANTHER" id="PTHR12733">
    <property type="entry name" value="MITOCHONDRIAL ATP SYNTHASE B CHAIN"/>
    <property type="match status" value="1"/>
</dbReference>
<keyword evidence="1" id="KW-0138">CF(0)</keyword>
<proteinExistence type="evidence at transcript level"/>
<evidence type="ECO:0000256" key="1">
    <source>
        <dbReference type="RuleBase" id="RU368017"/>
    </source>
</evidence>
<comment type="subunit">
    <text evidence="1">F-type ATPases have 2 components, CF(1) - the catalytic core - and CF(0) - the membrane proton channel. CF(1) and CF(0) have multiple subunits.</text>
</comment>
<keyword evidence="1" id="KW-0496">Mitochondrion</keyword>
<keyword evidence="1" id="KW-0472">Membrane</keyword>
<dbReference type="HOGENOM" id="CLU_1827333_0_0_1"/>
<dbReference type="PANTHER" id="PTHR12733:SF3">
    <property type="entry name" value="ATP SYNTHASE F(0) COMPLEX SUBUNIT B1, MITOCHONDRIAL"/>
    <property type="match status" value="1"/>
</dbReference>
<dbReference type="GO" id="GO:0005743">
    <property type="term" value="C:mitochondrial inner membrane"/>
    <property type="evidence" value="ECO:0007669"/>
    <property type="project" value="UniProtKB-SubCell"/>
</dbReference>
<feature type="non-terminal residue" evidence="3">
    <location>
        <position position="1"/>
    </location>
</feature>
<dbReference type="InterPro" id="IPR013837">
    <property type="entry name" value="ATP_synth_F0_suB"/>
</dbReference>
<dbReference type="IntAct" id="Q6AWE2">
    <property type="interactions" value="1"/>
</dbReference>